<keyword evidence="1" id="KW-0479">Metal-binding</keyword>
<dbReference type="SUPFAM" id="SSF144232">
    <property type="entry name" value="HIT/MYND zinc finger-like"/>
    <property type="match status" value="1"/>
</dbReference>
<evidence type="ECO:0000256" key="1">
    <source>
        <dbReference type="ARBA" id="ARBA00022723"/>
    </source>
</evidence>
<keyword evidence="7" id="KW-1185">Reference proteome</keyword>
<protein>
    <recommendedName>
        <fullName evidence="5">MYND-type domain-containing protein</fullName>
    </recommendedName>
</protein>
<evidence type="ECO:0000256" key="3">
    <source>
        <dbReference type="ARBA" id="ARBA00022833"/>
    </source>
</evidence>
<feature type="domain" description="MYND-type" evidence="5">
    <location>
        <begin position="5"/>
        <end position="48"/>
    </location>
</feature>
<gene>
    <name evidence="6" type="ORF">JVT61DRAFT_7333</name>
</gene>
<dbReference type="Pfam" id="PF01753">
    <property type="entry name" value="zf-MYND"/>
    <property type="match status" value="1"/>
</dbReference>
<dbReference type="GO" id="GO:0008270">
    <property type="term" value="F:zinc ion binding"/>
    <property type="evidence" value="ECO:0007669"/>
    <property type="project" value="UniProtKB-KW"/>
</dbReference>
<keyword evidence="2 4" id="KW-0863">Zinc-finger</keyword>
<dbReference type="AlphaFoldDB" id="A0A8I2YIY3"/>
<dbReference type="PROSITE" id="PS01360">
    <property type="entry name" value="ZF_MYND_1"/>
    <property type="match status" value="1"/>
</dbReference>
<dbReference type="EMBL" id="JAGFBS010000025">
    <property type="protein sequence ID" value="KAG6372896.1"/>
    <property type="molecule type" value="Genomic_DNA"/>
</dbReference>
<evidence type="ECO:0000256" key="2">
    <source>
        <dbReference type="ARBA" id="ARBA00022771"/>
    </source>
</evidence>
<reference evidence="6" key="1">
    <citation type="submission" date="2021-03" db="EMBL/GenBank/DDBJ databases">
        <title>Evolutionary innovations through gain and loss of genes in the ectomycorrhizal Boletales.</title>
        <authorList>
            <person name="Wu G."/>
            <person name="Miyauchi S."/>
            <person name="Morin E."/>
            <person name="Yang Z.-L."/>
            <person name="Xu J."/>
            <person name="Martin F.M."/>
        </authorList>
    </citation>
    <scope>NUCLEOTIDE SEQUENCE</scope>
    <source>
        <strain evidence="6">BR01</strain>
    </source>
</reference>
<evidence type="ECO:0000313" key="6">
    <source>
        <dbReference type="EMBL" id="KAG6372896.1"/>
    </source>
</evidence>
<evidence type="ECO:0000259" key="5">
    <source>
        <dbReference type="PROSITE" id="PS50865"/>
    </source>
</evidence>
<evidence type="ECO:0000313" key="7">
    <source>
        <dbReference type="Proteomes" id="UP000683000"/>
    </source>
</evidence>
<keyword evidence="3" id="KW-0862">Zinc</keyword>
<dbReference type="PROSITE" id="PS50865">
    <property type="entry name" value="ZF_MYND_2"/>
    <property type="match status" value="1"/>
</dbReference>
<dbReference type="OrthoDB" id="4851849at2759"/>
<comment type="caution">
    <text evidence="6">The sequence shown here is derived from an EMBL/GenBank/DDBJ whole genome shotgun (WGS) entry which is preliminary data.</text>
</comment>
<dbReference type="InterPro" id="IPR002893">
    <property type="entry name" value="Znf_MYND"/>
</dbReference>
<accession>A0A8I2YIY3</accession>
<evidence type="ECO:0000256" key="4">
    <source>
        <dbReference type="PROSITE-ProRule" id="PRU00134"/>
    </source>
</evidence>
<organism evidence="6 7">
    <name type="scientific">Boletus reticuloceps</name>
    <dbReference type="NCBI Taxonomy" id="495285"/>
    <lineage>
        <taxon>Eukaryota</taxon>
        <taxon>Fungi</taxon>
        <taxon>Dikarya</taxon>
        <taxon>Basidiomycota</taxon>
        <taxon>Agaricomycotina</taxon>
        <taxon>Agaricomycetes</taxon>
        <taxon>Agaricomycetidae</taxon>
        <taxon>Boletales</taxon>
        <taxon>Boletineae</taxon>
        <taxon>Boletaceae</taxon>
        <taxon>Boletoideae</taxon>
        <taxon>Boletus</taxon>
    </lineage>
</organism>
<proteinExistence type="predicted"/>
<name>A0A8I2YIY3_9AGAM</name>
<sequence length="391" mass="44872">MVKTCQKCHGYSDNYDEAKLKRCSGCQKVYYCSTSCQKHDWVCHIFDCKPRRPINTADYLALAVYQNLLPEHPQTCEDYGFNRAPTGEEKSKLLGLYIGLVKYREISPKTIHGWRVRGVLVNEIKAAFYKIPERARGGYFPWFLQNEHIVALAGQPLPEKVLHDRNDAMVVCAWRFMGGSERDSVETIRAAIERMPAEEQKCHALYALLLSKWHPSPYLNLWIDFGFASCTSQEEEMALGSAYRRLINLCTFKEFCDAYRGDRLLDLFRSKGVQVDDSRGHLQDLLHAGWRKSVWDLKQSIAQEDSSKVESDMAPSVTVDYGFMNCRNDSERRQLKRVYKAVFDSPDGDPLALHEAAIKGNLHGYLSKVVKGLKNPKFKRLMKNPYPLPDL</sequence>
<dbReference type="Gene3D" id="6.10.140.2220">
    <property type="match status" value="1"/>
</dbReference>
<dbReference type="Proteomes" id="UP000683000">
    <property type="component" value="Unassembled WGS sequence"/>
</dbReference>